<dbReference type="SUPFAM" id="SSF48239">
    <property type="entry name" value="Terpenoid cyclases/Protein prenyltransferases"/>
    <property type="match status" value="2"/>
</dbReference>
<keyword evidence="6" id="KW-1185">Reference proteome</keyword>
<dbReference type="Gene3D" id="1.50.10.20">
    <property type="match status" value="2"/>
</dbReference>
<dbReference type="PANTHER" id="PTHR11764:SF37">
    <property type="entry name" value="PARKEOL SYNTHASE"/>
    <property type="match status" value="1"/>
</dbReference>
<name>A0A3L6Q2J0_PANMI</name>
<dbReference type="PROSITE" id="PS01074">
    <property type="entry name" value="TERPENE_SYNTHASES"/>
    <property type="match status" value="1"/>
</dbReference>
<dbReference type="InterPro" id="IPR032697">
    <property type="entry name" value="SQ_cyclase_N"/>
</dbReference>
<dbReference type="EMBL" id="PQIB02000014">
    <property type="protein sequence ID" value="RLM69703.1"/>
    <property type="molecule type" value="Genomic_DNA"/>
</dbReference>
<dbReference type="AlphaFoldDB" id="A0A3L6Q2J0"/>
<dbReference type="InterPro" id="IPR002365">
    <property type="entry name" value="Terpene_synthase_CS"/>
</dbReference>
<gene>
    <name evidence="5" type="ORF">C2845_PM17G06810</name>
</gene>
<comment type="similarity">
    <text evidence="1">Belongs to the terpene cyclase/mutase family.</text>
</comment>
<sequence>MWRLKVSEGSSPWLRSVNNLLGRQVWEFDPDLGTLEERAKVEKARREFAEHRFERKHSSDLLMRMQFAKENPQKLDLPAVKLGENEEVELFETGKSYLSMFSNPCAQIITLYVTGIVNTVLSPEHQEEIFRLLGEGPNGGDGAIEKCRNWIFDHGGATFTASWGKFWLSVLGVFDWSGNNPVPPELWLLPYHLPFHPGRMSSYIRMVFLPMSYIYGKKFVGPVTPVVLELRNELYKVHYDEIDWKKARTECAKEDMYNPHSSVQDILWSILHKFVEPVLMHWPGRKLREKALATAVSHIHYEDECTRYISFGVVPKALNTLACWIEDPNSEAFKRHIARVFDYLWIAEDGMKMQIYDGSQVWDAGFTIEALVATGLVEELGPTLNRGHSFLKNSQACLLLSKISPEIVGESLETDRQYDAVNCLMSFMNNNGGFSAFERIRSYVWLECLALFRKLNPGHRKEEVEYCINRGASFIESSQRRDGSWYGSWGVCFTYATWFAVAGLISAGRTFENSAAIRKACEFLLSKELPSGGWGESYLSSHDEVYTNLKGNRPHGTHSAWAMLTLIDAGQAERDPMPLHRATRILLNLQLEDGEFPQQVTDLAGSLFALLLATTISKIPRPLFLEAQRRAR</sequence>
<evidence type="ECO:0000256" key="2">
    <source>
        <dbReference type="ARBA" id="ARBA00022737"/>
    </source>
</evidence>
<evidence type="ECO:0000259" key="3">
    <source>
        <dbReference type="Pfam" id="PF13243"/>
    </source>
</evidence>
<reference evidence="6" key="1">
    <citation type="journal article" date="2019" name="Nat. Commun.">
        <title>The genome of broomcorn millet.</title>
        <authorList>
            <person name="Zou C."/>
            <person name="Miki D."/>
            <person name="Li D."/>
            <person name="Tang Q."/>
            <person name="Xiao L."/>
            <person name="Rajput S."/>
            <person name="Deng P."/>
            <person name="Jia W."/>
            <person name="Huang R."/>
            <person name="Zhang M."/>
            <person name="Sun Y."/>
            <person name="Hu J."/>
            <person name="Fu X."/>
            <person name="Schnable P.S."/>
            <person name="Li F."/>
            <person name="Zhang H."/>
            <person name="Feng B."/>
            <person name="Zhu X."/>
            <person name="Liu R."/>
            <person name="Schnable J.C."/>
            <person name="Zhu J.-K."/>
            <person name="Zhang H."/>
        </authorList>
    </citation>
    <scope>NUCLEOTIDE SEQUENCE [LARGE SCALE GENOMIC DNA]</scope>
</reference>
<dbReference type="STRING" id="4540.A0A3L6Q2J0"/>
<dbReference type="PANTHER" id="PTHR11764">
    <property type="entry name" value="TERPENE CYCLASE/MUTASE FAMILY MEMBER"/>
    <property type="match status" value="1"/>
</dbReference>
<dbReference type="InterPro" id="IPR008930">
    <property type="entry name" value="Terpenoid_cyclase/PrenylTrfase"/>
</dbReference>
<evidence type="ECO:0000313" key="5">
    <source>
        <dbReference type="EMBL" id="RLM69703.1"/>
    </source>
</evidence>
<proteinExistence type="inferred from homology"/>
<dbReference type="Proteomes" id="UP000275267">
    <property type="component" value="Unassembled WGS sequence"/>
</dbReference>
<protein>
    <recommendedName>
        <fullName evidence="7">Terpene cyclase/mutase family member</fullName>
    </recommendedName>
</protein>
<dbReference type="OrthoDB" id="599695at2759"/>
<accession>A0A3L6Q2J0</accession>
<feature type="domain" description="Squalene cyclase N-terminal" evidence="4">
    <location>
        <begin position="132"/>
        <end position="305"/>
    </location>
</feature>
<comment type="caution">
    <text evidence="5">The sequence shown here is derived from an EMBL/GenBank/DDBJ whole genome shotgun (WGS) entry which is preliminary data.</text>
</comment>
<evidence type="ECO:0008006" key="7">
    <source>
        <dbReference type="Google" id="ProtNLM"/>
    </source>
</evidence>
<dbReference type="InterPro" id="IPR018333">
    <property type="entry name" value="Squalene_cyclase"/>
</dbReference>
<dbReference type="InterPro" id="IPR032696">
    <property type="entry name" value="SQ_cyclase_C"/>
</dbReference>
<organism evidence="5 6">
    <name type="scientific">Panicum miliaceum</name>
    <name type="common">Proso millet</name>
    <name type="synonym">Broomcorn millet</name>
    <dbReference type="NCBI Taxonomy" id="4540"/>
    <lineage>
        <taxon>Eukaryota</taxon>
        <taxon>Viridiplantae</taxon>
        <taxon>Streptophyta</taxon>
        <taxon>Embryophyta</taxon>
        <taxon>Tracheophyta</taxon>
        <taxon>Spermatophyta</taxon>
        <taxon>Magnoliopsida</taxon>
        <taxon>Liliopsida</taxon>
        <taxon>Poales</taxon>
        <taxon>Poaceae</taxon>
        <taxon>PACMAD clade</taxon>
        <taxon>Panicoideae</taxon>
        <taxon>Panicodae</taxon>
        <taxon>Paniceae</taxon>
        <taxon>Panicinae</taxon>
        <taxon>Panicum</taxon>
        <taxon>Panicum sect. Panicum</taxon>
    </lineage>
</organism>
<dbReference type="GO" id="GO:0005811">
    <property type="term" value="C:lipid droplet"/>
    <property type="evidence" value="ECO:0007669"/>
    <property type="project" value="InterPro"/>
</dbReference>
<feature type="domain" description="Squalene cyclase C-terminal" evidence="3">
    <location>
        <begin position="462"/>
        <end position="601"/>
    </location>
</feature>
<dbReference type="Pfam" id="PF13243">
    <property type="entry name" value="SQHop_cyclase_C"/>
    <property type="match status" value="1"/>
</dbReference>
<dbReference type="GO" id="GO:0016104">
    <property type="term" value="P:triterpenoid biosynthetic process"/>
    <property type="evidence" value="ECO:0007669"/>
    <property type="project" value="InterPro"/>
</dbReference>
<dbReference type="GO" id="GO:0016866">
    <property type="term" value="F:intramolecular transferase activity"/>
    <property type="evidence" value="ECO:0007669"/>
    <property type="project" value="InterPro"/>
</dbReference>
<evidence type="ECO:0000313" key="6">
    <source>
        <dbReference type="Proteomes" id="UP000275267"/>
    </source>
</evidence>
<dbReference type="Pfam" id="PF13249">
    <property type="entry name" value="SQHop_cyclase_N"/>
    <property type="match status" value="1"/>
</dbReference>
<keyword evidence="2" id="KW-0677">Repeat</keyword>
<evidence type="ECO:0000259" key="4">
    <source>
        <dbReference type="Pfam" id="PF13249"/>
    </source>
</evidence>
<evidence type="ECO:0000256" key="1">
    <source>
        <dbReference type="ARBA" id="ARBA00009755"/>
    </source>
</evidence>